<evidence type="ECO:0000256" key="1">
    <source>
        <dbReference type="SAM" id="MobiDB-lite"/>
    </source>
</evidence>
<comment type="caution">
    <text evidence="3">The sequence shown here is derived from an EMBL/GenBank/DDBJ whole genome shotgun (WGS) entry which is preliminary data.</text>
</comment>
<organism evidence="3 4">
    <name type="scientific">Microbacterium gilvum</name>
    <dbReference type="NCBI Taxonomy" id="1336204"/>
    <lineage>
        <taxon>Bacteria</taxon>
        <taxon>Bacillati</taxon>
        <taxon>Actinomycetota</taxon>
        <taxon>Actinomycetes</taxon>
        <taxon>Micrococcales</taxon>
        <taxon>Microbacteriaceae</taxon>
        <taxon>Microbacterium</taxon>
    </lineage>
</organism>
<protein>
    <recommendedName>
        <fullName evidence="5">Preprotein translocase subunit TatA</fullName>
    </recommendedName>
</protein>
<keyword evidence="2" id="KW-0812">Transmembrane</keyword>
<feature type="compositionally biased region" description="Basic and acidic residues" evidence="1">
    <location>
        <begin position="74"/>
        <end position="84"/>
    </location>
</feature>
<dbReference type="RefSeq" id="WP_345436400.1">
    <property type="nucleotide sequence ID" value="NZ_BAABKO010000001.1"/>
</dbReference>
<keyword evidence="2" id="KW-1133">Transmembrane helix</keyword>
<dbReference type="EMBL" id="BAABKO010000001">
    <property type="protein sequence ID" value="GAA4767843.1"/>
    <property type="molecule type" value="Genomic_DNA"/>
</dbReference>
<evidence type="ECO:0000256" key="2">
    <source>
        <dbReference type="SAM" id="Phobius"/>
    </source>
</evidence>
<reference evidence="4" key="1">
    <citation type="journal article" date="2019" name="Int. J. Syst. Evol. Microbiol.">
        <title>The Global Catalogue of Microorganisms (GCM) 10K type strain sequencing project: providing services to taxonomists for standard genome sequencing and annotation.</title>
        <authorList>
            <consortium name="The Broad Institute Genomics Platform"/>
            <consortium name="The Broad Institute Genome Sequencing Center for Infectious Disease"/>
            <person name="Wu L."/>
            <person name="Ma J."/>
        </authorList>
    </citation>
    <scope>NUCLEOTIDE SEQUENCE [LARGE SCALE GENOMIC DNA]</scope>
    <source>
        <strain evidence="4">JCM 18537</strain>
    </source>
</reference>
<proteinExistence type="predicted"/>
<name>A0ABP8ZW41_9MICO</name>
<dbReference type="Proteomes" id="UP001501645">
    <property type="component" value="Unassembled WGS sequence"/>
</dbReference>
<feature type="region of interest" description="Disordered" evidence="1">
    <location>
        <begin position="67"/>
        <end position="98"/>
    </location>
</feature>
<keyword evidence="4" id="KW-1185">Reference proteome</keyword>
<evidence type="ECO:0008006" key="5">
    <source>
        <dbReference type="Google" id="ProtNLM"/>
    </source>
</evidence>
<feature type="transmembrane region" description="Helical" evidence="2">
    <location>
        <begin position="27"/>
        <end position="48"/>
    </location>
</feature>
<gene>
    <name evidence="3" type="ORF">GCM10023351_09110</name>
</gene>
<keyword evidence="2" id="KW-0472">Membrane</keyword>
<accession>A0ABP8ZW41</accession>
<sequence>MPALAVLAAATPSPVPTVDPDLVTPGPLGFLTIALLVVVVFLLVADMLRRVRRAKYREEANAVLDAEEAAAADARADSPDGERPDDADDGDGAATPGR</sequence>
<evidence type="ECO:0000313" key="3">
    <source>
        <dbReference type="EMBL" id="GAA4767843.1"/>
    </source>
</evidence>
<evidence type="ECO:0000313" key="4">
    <source>
        <dbReference type="Proteomes" id="UP001501645"/>
    </source>
</evidence>